<evidence type="ECO:0000313" key="2">
    <source>
        <dbReference type="EMBL" id="CAI9157281.1"/>
    </source>
</evidence>
<evidence type="ECO:0000313" key="3">
    <source>
        <dbReference type="Proteomes" id="UP001176941"/>
    </source>
</evidence>
<reference evidence="2" key="1">
    <citation type="submission" date="2023-04" db="EMBL/GenBank/DDBJ databases">
        <authorList>
            <consortium name="ELIXIR-Norway"/>
        </authorList>
    </citation>
    <scope>NUCLEOTIDE SEQUENCE [LARGE SCALE GENOMIC DNA]</scope>
</reference>
<evidence type="ECO:0000256" key="1">
    <source>
        <dbReference type="SAM" id="MobiDB-lite"/>
    </source>
</evidence>
<accession>A0ABN8Y9U8</accession>
<organism evidence="2 3">
    <name type="scientific">Rangifer tarandus platyrhynchus</name>
    <name type="common">Svalbard reindeer</name>
    <dbReference type="NCBI Taxonomy" id="3082113"/>
    <lineage>
        <taxon>Eukaryota</taxon>
        <taxon>Metazoa</taxon>
        <taxon>Chordata</taxon>
        <taxon>Craniata</taxon>
        <taxon>Vertebrata</taxon>
        <taxon>Euteleostomi</taxon>
        <taxon>Mammalia</taxon>
        <taxon>Eutheria</taxon>
        <taxon>Laurasiatheria</taxon>
        <taxon>Artiodactyla</taxon>
        <taxon>Ruminantia</taxon>
        <taxon>Pecora</taxon>
        <taxon>Cervidae</taxon>
        <taxon>Odocoileinae</taxon>
        <taxon>Rangifer</taxon>
    </lineage>
</organism>
<name>A0ABN8Y9U8_RANTA</name>
<proteinExistence type="predicted"/>
<dbReference type="Proteomes" id="UP001176941">
    <property type="component" value="Chromosome 15"/>
</dbReference>
<feature type="region of interest" description="Disordered" evidence="1">
    <location>
        <begin position="86"/>
        <end position="107"/>
    </location>
</feature>
<dbReference type="EMBL" id="OX459951">
    <property type="protein sequence ID" value="CAI9157281.1"/>
    <property type="molecule type" value="Genomic_DNA"/>
</dbReference>
<protein>
    <submittedName>
        <fullName evidence="2">Uncharacterized protein</fullName>
    </submittedName>
</protein>
<gene>
    <name evidence="2" type="ORF">MRATA1EN1_LOCUS6243</name>
</gene>
<feature type="region of interest" description="Disordered" evidence="1">
    <location>
        <begin position="1"/>
        <end position="30"/>
    </location>
</feature>
<feature type="region of interest" description="Disordered" evidence="1">
    <location>
        <begin position="126"/>
        <end position="150"/>
    </location>
</feature>
<sequence>MPGRMQARELQSPGSGHRARALQRGEEWGEESVLPRRLCSPCGEEIYSPQELGAYREKAWCCTSKGCCLQHPRLPTGCQHHRSEEHTAGASPACGGPKATPAAPVSAGPRLDPDCPGLWFPTPTLPRSGAARGQQLRGPGTTPAPPSEACTARSCRGGRHGSFLRTVLLGTQARPPCCRSTCRPPPDPIGPGLCQQNRRLRAERREAASGQVQEQGRVWGRGRAWLTGPTSATSPPQTYCQRRRLCSTRLPHT</sequence>
<keyword evidence="3" id="KW-1185">Reference proteome</keyword>